<gene>
    <name evidence="1" type="ORF">D1632_14465</name>
</gene>
<organism evidence="1 2">
    <name type="scientific">Chryseobacterium nematophagum</name>
    <dbReference type="NCBI Taxonomy" id="2305228"/>
    <lineage>
        <taxon>Bacteria</taxon>
        <taxon>Pseudomonadati</taxon>
        <taxon>Bacteroidota</taxon>
        <taxon>Flavobacteriia</taxon>
        <taxon>Flavobacteriales</taxon>
        <taxon>Weeksellaceae</taxon>
        <taxon>Chryseobacterium group</taxon>
        <taxon>Chryseobacterium</taxon>
    </lineage>
</organism>
<proteinExistence type="predicted"/>
<evidence type="ECO:0000313" key="1">
    <source>
        <dbReference type="EMBL" id="RMZ58785.1"/>
    </source>
</evidence>
<accession>A0A3M7L9T5</accession>
<protein>
    <submittedName>
        <fullName evidence="1">Uncharacterized protein</fullName>
    </submittedName>
</protein>
<dbReference type="AlphaFoldDB" id="A0A3M7L9T5"/>
<dbReference type="Gene3D" id="1.10.10.60">
    <property type="entry name" value="Homeodomain-like"/>
    <property type="match status" value="1"/>
</dbReference>
<sequence length="70" mass="8349">MPEDKLQNLKTKLEQFEKSKKFLQKNIHVYSLAKDLGTNRVYLSKSVNELKGKNFSQYLNERELIILYKN</sequence>
<keyword evidence="2" id="KW-1185">Reference proteome</keyword>
<dbReference type="Proteomes" id="UP000267524">
    <property type="component" value="Unassembled WGS sequence"/>
</dbReference>
<comment type="caution">
    <text evidence="1">The sequence shown here is derived from an EMBL/GenBank/DDBJ whole genome shotgun (WGS) entry which is preliminary data.</text>
</comment>
<dbReference type="EMBL" id="QWIV01000014">
    <property type="protein sequence ID" value="RMZ58785.1"/>
    <property type="molecule type" value="Genomic_DNA"/>
</dbReference>
<name>A0A3M7L9T5_9FLAO</name>
<reference evidence="1 2" key="1">
    <citation type="submission" date="2018-08" db="EMBL/GenBank/DDBJ databases">
        <title>Chryseobacterium nematophagum: a novel matrix digesting pathogen of nematodes.</title>
        <authorList>
            <person name="Page A."/>
            <person name="Roberts M."/>
            <person name="Felix M.-A."/>
            <person name="Weir W."/>
        </authorList>
    </citation>
    <scope>NUCLEOTIDE SEQUENCE [LARGE SCALE GENOMIC DNA]</scope>
    <source>
        <strain evidence="1 2">JUb275</strain>
    </source>
</reference>
<evidence type="ECO:0000313" key="2">
    <source>
        <dbReference type="Proteomes" id="UP000267524"/>
    </source>
</evidence>